<accession>A0ABU4DUD0</accession>
<reference evidence="1 2" key="1">
    <citation type="submission" date="2022-11" db="EMBL/GenBank/DDBJ databases">
        <title>Deinococcus ZS9-10, Low Temperature and Draught-tolerating, UV-resistant Bacteria from Continental Antarctica.</title>
        <authorList>
            <person name="Cheng L."/>
        </authorList>
    </citation>
    <scope>NUCLEOTIDE SEQUENCE [LARGE SCALE GENOMIC DNA]</scope>
    <source>
        <strain evidence="1 2">ZS9-10</strain>
    </source>
</reference>
<dbReference type="Proteomes" id="UP001276150">
    <property type="component" value="Unassembled WGS sequence"/>
</dbReference>
<protein>
    <submittedName>
        <fullName evidence="1">Uncharacterized protein</fullName>
    </submittedName>
</protein>
<dbReference type="EMBL" id="JAPMIV010000044">
    <property type="protein sequence ID" value="MDV6376036.1"/>
    <property type="molecule type" value="Genomic_DNA"/>
</dbReference>
<evidence type="ECO:0000313" key="2">
    <source>
        <dbReference type="Proteomes" id="UP001276150"/>
    </source>
</evidence>
<name>A0ABU4DUD0_9DEIO</name>
<proteinExistence type="predicted"/>
<dbReference type="RefSeq" id="WP_317641386.1">
    <property type="nucleotide sequence ID" value="NZ_JAPMIV010000044.1"/>
</dbReference>
<sequence>MLGGLTLHSSGLYFQRGSDVLNFNRRTRSHTLNGQPILARFACQLLRPTLQAHEDWTAQRFGATYRPAQFVSHRPPRLVARSLDAWRHYVRPVTINP</sequence>
<organism evidence="1 2">
    <name type="scientific">Deinococcus arenicola</name>
    <dbReference type="NCBI Taxonomy" id="2994950"/>
    <lineage>
        <taxon>Bacteria</taxon>
        <taxon>Thermotogati</taxon>
        <taxon>Deinococcota</taxon>
        <taxon>Deinococci</taxon>
        <taxon>Deinococcales</taxon>
        <taxon>Deinococcaceae</taxon>
        <taxon>Deinococcus</taxon>
    </lineage>
</organism>
<keyword evidence="2" id="KW-1185">Reference proteome</keyword>
<evidence type="ECO:0000313" key="1">
    <source>
        <dbReference type="EMBL" id="MDV6376036.1"/>
    </source>
</evidence>
<gene>
    <name evidence="1" type="ORF">ORD21_15665</name>
</gene>
<comment type="caution">
    <text evidence="1">The sequence shown here is derived from an EMBL/GenBank/DDBJ whole genome shotgun (WGS) entry which is preliminary data.</text>
</comment>